<gene>
    <name evidence="2" type="ORF">NCTC10465_02355</name>
    <name evidence="3" type="ORF">NCTC10465_02394</name>
</gene>
<dbReference type="GO" id="GO:0003677">
    <property type="term" value="F:DNA binding"/>
    <property type="evidence" value="ECO:0007669"/>
    <property type="project" value="InterPro"/>
</dbReference>
<evidence type="ECO:0000313" key="4">
    <source>
        <dbReference type="Proteomes" id="UP000255230"/>
    </source>
</evidence>
<dbReference type="KEGG" id="mos:AXE82_11780"/>
<accession>A0A378QX36</accession>
<proteinExistence type="predicted"/>
<dbReference type="EMBL" id="UGPY01000004">
    <property type="protein sequence ID" value="STZ04900.1"/>
    <property type="molecule type" value="Genomic_DNA"/>
</dbReference>
<protein>
    <submittedName>
        <fullName evidence="2">Helix-turn-helix domain</fullName>
    </submittedName>
</protein>
<dbReference type="Gene3D" id="1.10.260.40">
    <property type="entry name" value="lambda repressor-like DNA-binding domains"/>
    <property type="match status" value="1"/>
</dbReference>
<name>A0A378QX36_FAUOS</name>
<dbReference type="InterPro" id="IPR010982">
    <property type="entry name" value="Lambda_DNA-bd_dom_sf"/>
</dbReference>
<dbReference type="RefSeq" id="WP_062335241.1">
    <property type="nucleotide sequence ID" value="NZ_CP014238.1"/>
</dbReference>
<dbReference type="SUPFAM" id="SSF47413">
    <property type="entry name" value="lambda repressor-like DNA-binding domains"/>
    <property type="match status" value="1"/>
</dbReference>
<dbReference type="EMBL" id="UGPY01000004">
    <property type="protein sequence ID" value="STZ04938.1"/>
    <property type="molecule type" value="Genomic_DNA"/>
</dbReference>
<reference evidence="2 4" key="1">
    <citation type="submission" date="2018-06" db="EMBL/GenBank/DDBJ databases">
        <authorList>
            <consortium name="Pathogen Informatics"/>
            <person name="Doyle S."/>
        </authorList>
    </citation>
    <scope>NUCLEOTIDE SEQUENCE [LARGE SCALE GENOMIC DNA]</scope>
    <source>
        <strain evidence="2 4">NCTC10465</strain>
    </source>
</reference>
<evidence type="ECO:0000313" key="2">
    <source>
        <dbReference type="EMBL" id="STZ04900.1"/>
    </source>
</evidence>
<evidence type="ECO:0000313" key="3">
    <source>
        <dbReference type="EMBL" id="STZ04938.1"/>
    </source>
</evidence>
<dbReference type="InterPro" id="IPR001387">
    <property type="entry name" value="Cro/C1-type_HTH"/>
</dbReference>
<dbReference type="Pfam" id="PF01381">
    <property type="entry name" value="HTH_3"/>
    <property type="match status" value="1"/>
</dbReference>
<dbReference type="GeneID" id="35779524"/>
<dbReference type="Proteomes" id="UP000255230">
    <property type="component" value="Unassembled WGS sequence"/>
</dbReference>
<dbReference type="SMART" id="SM00530">
    <property type="entry name" value="HTH_XRE"/>
    <property type="match status" value="1"/>
</dbReference>
<feature type="domain" description="HTH cro/C1-type" evidence="1">
    <location>
        <begin position="11"/>
        <end position="69"/>
    </location>
</feature>
<dbReference type="PROSITE" id="PS50943">
    <property type="entry name" value="HTH_CROC1"/>
    <property type="match status" value="1"/>
</dbReference>
<organism evidence="2 4">
    <name type="scientific">Faucicola osloensis</name>
    <name type="common">Moraxella osloensis</name>
    <dbReference type="NCBI Taxonomy" id="34062"/>
    <lineage>
        <taxon>Bacteria</taxon>
        <taxon>Pseudomonadati</taxon>
        <taxon>Pseudomonadota</taxon>
        <taxon>Gammaproteobacteria</taxon>
        <taxon>Moraxellales</taxon>
        <taxon>Moraxellaceae</taxon>
        <taxon>Faucicola</taxon>
    </lineage>
</organism>
<sequence>MDLQAIFTTRFKQARKAKKLTQEQLGIAIGLDEFVASTRINRYEKGIHLPDLQTLARIAEILDVPPAFFFAEDVLAENILIFKMNNNEKKASMKTNPLQNKFSDLK</sequence>
<evidence type="ECO:0000259" key="1">
    <source>
        <dbReference type="PROSITE" id="PS50943"/>
    </source>
</evidence>
<keyword evidence="4" id="KW-1185">Reference proteome</keyword>
<dbReference type="CDD" id="cd00093">
    <property type="entry name" value="HTH_XRE"/>
    <property type="match status" value="1"/>
</dbReference>
<dbReference type="AlphaFoldDB" id="A0A378QX36"/>